<evidence type="ECO:0000256" key="1">
    <source>
        <dbReference type="ARBA" id="ARBA00000085"/>
    </source>
</evidence>
<dbReference type="NCBIfam" id="TIGR02938">
    <property type="entry name" value="nifL_nitrog"/>
    <property type="match status" value="1"/>
</dbReference>
<dbReference type="SMART" id="SM00387">
    <property type="entry name" value="HATPase_c"/>
    <property type="match status" value="1"/>
</dbReference>
<evidence type="ECO:0000313" key="15">
    <source>
        <dbReference type="EMBL" id="MCW2306929.1"/>
    </source>
</evidence>
<dbReference type="CDD" id="cd00075">
    <property type="entry name" value="HATPase"/>
    <property type="match status" value="1"/>
</dbReference>
<evidence type="ECO:0000256" key="8">
    <source>
        <dbReference type="ARBA" id="ARBA00022840"/>
    </source>
</evidence>
<reference evidence="16" key="1">
    <citation type="submission" date="2023-07" db="EMBL/GenBank/DDBJ databases">
        <title>Genome sequencing of Purple Non-Sulfur Bacteria from various extreme environments.</title>
        <authorList>
            <person name="Mayer M."/>
        </authorList>
    </citation>
    <scope>NUCLEOTIDE SEQUENCE [LARGE SCALE GENOMIC DNA]</scope>
    <source>
        <strain evidence="16">DSM 17935</strain>
    </source>
</reference>
<evidence type="ECO:0000256" key="2">
    <source>
        <dbReference type="ARBA" id="ARBA00004141"/>
    </source>
</evidence>
<dbReference type="InterPro" id="IPR036890">
    <property type="entry name" value="HATPase_C_sf"/>
</dbReference>
<dbReference type="InterPro" id="IPR001610">
    <property type="entry name" value="PAC"/>
</dbReference>
<evidence type="ECO:0000313" key="16">
    <source>
        <dbReference type="Proteomes" id="UP001209755"/>
    </source>
</evidence>
<dbReference type="EC" id="2.7.13.3" evidence="3"/>
<evidence type="ECO:0000256" key="11">
    <source>
        <dbReference type="ARBA" id="ARBA00023136"/>
    </source>
</evidence>
<keyword evidence="9" id="KW-1133">Transmembrane helix</keyword>
<keyword evidence="10" id="KW-0902">Two-component regulatory system</keyword>
<dbReference type="InterPro" id="IPR000014">
    <property type="entry name" value="PAS"/>
</dbReference>
<dbReference type="InterPro" id="IPR050351">
    <property type="entry name" value="BphY/WalK/GraS-like"/>
</dbReference>
<keyword evidence="6" id="KW-0547">Nucleotide-binding</keyword>
<feature type="domain" description="PAS" evidence="13">
    <location>
        <begin position="48"/>
        <end position="94"/>
    </location>
</feature>
<evidence type="ECO:0000256" key="4">
    <source>
        <dbReference type="ARBA" id="ARBA00022679"/>
    </source>
</evidence>
<dbReference type="PROSITE" id="PS50112">
    <property type="entry name" value="PAS"/>
    <property type="match status" value="1"/>
</dbReference>
<name>A0ABT3H9B5_9HYPH</name>
<accession>A0ABT3H9B5</accession>
<dbReference type="NCBIfam" id="TIGR00229">
    <property type="entry name" value="sensory_box"/>
    <property type="match status" value="1"/>
</dbReference>
<dbReference type="InterPro" id="IPR035965">
    <property type="entry name" value="PAS-like_dom_sf"/>
</dbReference>
<dbReference type="InterPro" id="IPR000700">
    <property type="entry name" value="PAS-assoc_C"/>
</dbReference>
<dbReference type="PROSITE" id="PS50109">
    <property type="entry name" value="HIS_KIN"/>
    <property type="match status" value="1"/>
</dbReference>
<dbReference type="CDD" id="cd00130">
    <property type="entry name" value="PAS"/>
    <property type="match status" value="1"/>
</dbReference>
<evidence type="ECO:0000256" key="6">
    <source>
        <dbReference type="ARBA" id="ARBA00022741"/>
    </source>
</evidence>
<evidence type="ECO:0000259" key="14">
    <source>
        <dbReference type="PROSITE" id="PS50113"/>
    </source>
</evidence>
<comment type="subcellular location">
    <subcellularLocation>
        <location evidence="2">Membrane</location>
        <topology evidence="2">Multi-pass membrane protein</topology>
    </subcellularLocation>
</comment>
<dbReference type="InterPro" id="IPR014285">
    <property type="entry name" value="N_fixation_neg-reg_NifL"/>
</dbReference>
<evidence type="ECO:0000259" key="13">
    <source>
        <dbReference type="PROSITE" id="PS50112"/>
    </source>
</evidence>
<dbReference type="RefSeq" id="WP_264600589.1">
    <property type="nucleotide sequence ID" value="NZ_JAOQNS010000003.1"/>
</dbReference>
<keyword evidence="7" id="KW-0418">Kinase</keyword>
<organism evidence="15 16">
    <name type="scientific">Rhodobium gokarnense</name>
    <dbReference type="NCBI Taxonomy" id="364296"/>
    <lineage>
        <taxon>Bacteria</taxon>
        <taxon>Pseudomonadati</taxon>
        <taxon>Pseudomonadota</taxon>
        <taxon>Alphaproteobacteria</taxon>
        <taxon>Hyphomicrobiales</taxon>
        <taxon>Rhodobiaceae</taxon>
        <taxon>Rhodobium</taxon>
    </lineage>
</organism>
<dbReference type="SMART" id="SM00091">
    <property type="entry name" value="PAS"/>
    <property type="match status" value="2"/>
</dbReference>
<dbReference type="Proteomes" id="UP001209755">
    <property type="component" value="Unassembled WGS sequence"/>
</dbReference>
<dbReference type="InterPro" id="IPR004358">
    <property type="entry name" value="Sig_transdc_His_kin-like_C"/>
</dbReference>
<keyword evidence="5" id="KW-0812">Transmembrane</keyword>
<dbReference type="PRINTS" id="PR00344">
    <property type="entry name" value="BCTRLSENSOR"/>
</dbReference>
<keyword evidence="4" id="KW-0808">Transferase</keyword>
<evidence type="ECO:0000256" key="7">
    <source>
        <dbReference type="ARBA" id="ARBA00022777"/>
    </source>
</evidence>
<comment type="caution">
    <text evidence="15">The sequence shown here is derived from an EMBL/GenBank/DDBJ whole genome shotgun (WGS) entry which is preliminary data.</text>
</comment>
<protein>
    <recommendedName>
        <fullName evidence="3">histidine kinase</fullName>
        <ecNumber evidence="3">2.7.13.3</ecNumber>
    </recommendedName>
</protein>
<keyword evidence="11" id="KW-0472">Membrane</keyword>
<dbReference type="Gene3D" id="3.30.565.10">
    <property type="entry name" value="Histidine kinase-like ATPase, C-terminal domain"/>
    <property type="match status" value="1"/>
</dbReference>
<dbReference type="PROSITE" id="PS50113">
    <property type="entry name" value="PAC"/>
    <property type="match status" value="1"/>
</dbReference>
<dbReference type="EMBL" id="JAOQNS010000003">
    <property type="protein sequence ID" value="MCW2306929.1"/>
    <property type="molecule type" value="Genomic_DNA"/>
</dbReference>
<dbReference type="PANTHER" id="PTHR42878:SF7">
    <property type="entry name" value="SENSOR HISTIDINE KINASE GLRK"/>
    <property type="match status" value="1"/>
</dbReference>
<dbReference type="InterPro" id="IPR005467">
    <property type="entry name" value="His_kinase_dom"/>
</dbReference>
<gene>
    <name evidence="15" type="ORF">M2319_001251</name>
</gene>
<evidence type="ECO:0000256" key="10">
    <source>
        <dbReference type="ARBA" id="ARBA00023012"/>
    </source>
</evidence>
<keyword evidence="16" id="KW-1185">Reference proteome</keyword>
<proteinExistence type="predicted"/>
<dbReference type="SUPFAM" id="SSF55785">
    <property type="entry name" value="PYP-like sensor domain (PAS domain)"/>
    <property type="match status" value="2"/>
</dbReference>
<dbReference type="InterPro" id="IPR003594">
    <property type="entry name" value="HATPase_dom"/>
</dbReference>
<dbReference type="SMART" id="SM00086">
    <property type="entry name" value="PAC"/>
    <property type="match status" value="1"/>
</dbReference>
<dbReference type="Pfam" id="PF00989">
    <property type="entry name" value="PAS"/>
    <property type="match status" value="1"/>
</dbReference>
<dbReference type="SUPFAM" id="SSF55874">
    <property type="entry name" value="ATPase domain of HSP90 chaperone/DNA topoisomerase II/histidine kinase"/>
    <property type="match status" value="1"/>
</dbReference>
<evidence type="ECO:0000259" key="12">
    <source>
        <dbReference type="PROSITE" id="PS50109"/>
    </source>
</evidence>
<evidence type="ECO:0000256" key="5">
    <source>
        <dbReference type="ARBA" id="ARBA00022692"/>
    </source>
</evidence>
<dbReference type="InterPro" id="IPR013767">
    <property type="entry name" value="PAS_fold"/>
</dbReference>
<evidence type="ECO:0000256" key="3">
    <source>
        <dbReference type="ARBA" id="ARBA00012438"/>
    </source>
</evidence>
<dbReference type="Pfam" id="PF02518">
    <property type="entry name" value="HATPase_c"/>
    <property type="match status" value="1"/>
</dbReference>
<dbReference type="PANTHER" id="PTHR42878">
    <property type="entry name" value="TWO-COMPONENT HISTIDINE KINASE"/>
    <property type="match status" value="1"/>
</dbReference>
<evidence type="ECO:0000256" key="9">
    <source>
        <dbReference type="ARBA" id="ARBA00022989"/>
    </source>
</evidence>
<comment type="catalytic activity">
    <reaction evidence="1">
        <text>ATP + protein L-histidine = ADP + protein N-phospho-L-histidine.</text>
        <dbReference type="EC" id="2.7.13.3"/>
    </reaction>
</comment>
<dbReference type="Gene3D" id="3.30.450.20">
    <property type="entry name" value="PAS domain"/>
    <property type="match status" value="2"/>
</dbReference>
<sequence length="554" mass="61279">MSNEPGKEQHFEACAALTAILSSLPDDLPPEVEEIFGPSAMPADGSLPPRLYRETVEQLSVAISVTDTEANIVYVNPAFEGLTGYGVKDVVGQNEALLSAKATPRAVYLDLWKTISGGETWHGKLVNRKKSGERYLAELTIVPVKNRLGTIRYYLGMHRDITEMNHLQRQVENQKNLIESIIDSAPVVMALVDVSGKVIIDNRAYKRLAHDMGDAVPAEYFLDELRPLLGDDMQSACEEERTLSGVEVRVLIPGMRVRWFSCSTIWVREFELAADSYFESRLQNALLLVCNEVTNLKSQYEHARFHAVRAEMTELEMRRNLTEVIEGALYQLQGPLNVIQAMAGMLSRRDGADGALSQATDAALMSGQQAIERLKTALPPESPPVKAPVNLNQVIRDVLVMSANRLSAAGIVVDWTPERDLAPVYGQENLLRILLKTLIDNAITAVGEPGAHDHDVRITTVVTDDGMIETVIRDGGPGIDRADRSRIFEPFCSLWSERRRGAGMGLALARQIVGELDGDILIDDGHHIGCVMRIALPACRRDPSADDRTRKRAW</sequence>
<feature type="domain" description="Histidine kinase" evidence="12">
    <location>
        <begin position="327"/>
        <end position="540"/>
    </location>
</feature>
<keyword evidence="8" id="KW-0067">ATP-binding</keyword>
<feature type="domain" description="PAC" evidence="14">
    <location>
        <begin position="119"/>
        <end position="173"/>
    </location>
</feature>